<evidence type="ECO:0000259" key="8">
    <source>
        <dbReference type="PROSITE" id="PS50110"/>
    </source>
</evidence>
<dbReference type="Pfam" id="PF00072">
    <property type="entry name" value="Response_reg"/>
    <property type="match status" value="1"/>
</dbReference>
<dbReference type="InterPro" id="IPR001867">
    <property type="entry name" value="OmpR/PhoB-type_DNA-bd"/>
</dbReference>
<feature type="domain" description="Response regulatory" evidence="8">
    <location>
        <begin position="3"/>
        <end position="116"/>
    </location>
</feature>
<reference evidence="10" key="1">
    <citation type="submission" date="2020-05" db="EMBL/GenBank/DDBJ databases">
        <authorList>
            <person name="Chiriac C."/>
            <person name="Salcher M."/>
            <person name="Ghai R."/>
            <person name="Kavagutti S V."/>
        </authorList>
    </citation>
    <scope>NUCLEOTIDE SEQUENCE</scope>
</reference>
<dbReference type="SMART" id="SM00448">
    <property type="entry name" value="REC"/>
    <property type="match status" value="1"/>
</dbReference>
<evidence type="ECO:0000256" key="3">
    <source>
        <dbReference type="ARBA" id="ARBA00022553"/>
    </source>
</evidence>
<dbReference type="GO" id="GO:0045893">
    <property type="term" value="P:positive regulation of DNA-templated transcription"/>
    <property type="evidence" value="ECO:0007669"/>
    <property type="project" value="UniProtKB-ARBA"/>
</dbReference>
<dbReference type="Gene3D" id="6.10.250.690">
    <property type="match status" value="1"/>
</dbReference>
<accession>A0A6J7RJ33</accession>
<feature type="domain" description="OmpR/PhoB-type" evidence="9">
    <location>
        <begin position="125"/>
        <end position="224"/>
    </location>
</feature>
<evidence type="ECO:0000256" key="7">
    <source>
        <dbReference type="ARBA" id="ARBA00023163"/>
    </source>
</evidence>
<keyword evidence="2" id="KW-0963">Cytoplasm</keyword>
<dbReference type="GO" id="GO:0032993">
    <property type="term" value="C:protein-DNA complex"/>
    <property type="evidence" value="ECO:0007669"/>
    <property type="project" value="TreeGrafter"/>
</dbReference>
<dbReference type="GO" id="GO:0000976">
    <property type="term" value="F:transcription cis-regulatory region binding"/>
    <property type="evidence" value="ECO:0007669"/>
    <property type="project" value="TreeGrafter"/>
</dbReference>
<dbReference type="SMART" id="SM00862">
    <property type="entry name" value="Trans_reg_C"/>
    <property type="match status" value="1"/>
</dbReference>
<dbReference type="GO" id="GO:0042802">
    <property type="term" value="F:identical protein binding"/>
    <property type="evidence" value="ECO:0007669"/>
    <property type="project" value="UniProtKB-ARBA"/>
</dbReference>
<dbReference type="InterPro" id="IPR001789">
    <property type="entry name" value="Sig_transdc_resp-reg_receiver"/>
</dbReference>
<evidence type="ECO:0000256" key="2">
    <source>
        <dbReference type="ARBA" id="ARBA00022490"/>
    </source>
</evidence>
<keyword evidence="5" id="KW-0805">Transcription regulation</keyword>
<dbReference type="InterPro" id="IPR039420">
    <property type="entry name" value="WalR-like"/>
</dbReference>
<dbReference type="InterPro" id="IPR016032">
    <property type="entry name" value="Sig_transdc_resp-reg_C-effctor"/>
</dbReference>
<dbReference type="Gene3D" id="3.40.50.2300">
    <property type="match status" value="1"/>
</dbReference>
<dbReference type="PROSITE" id="PS51755">
    <property type="entry name" value="OMPR_PHOB"/>
    <property type="match status" value="1"/>
</dbReference>
<proteinExistence type="predicted"/>
<dbReference type="PANTHER" id="PTHR48111:SF50">
    <property type="entry name" value="KDP OPERON TRANSCRIPTIONAL REGULATORY PROTEIN KDPE"/>
    <property type="match status" value="1"/>
</dbReference>
<dbReference type="GO" id="GO:0005829">
    <property type="term" value="C:cytosol"/>
    <property type="evidence" value="ECO:0007669"/>
    <property type="project" value="TreeGrafter"/>
</dbReference>
<dbReference type="CDD" id="cd17620">
    <property type="entry name" value="REC_OmpR_KdpE-like"/>
    <property type="match status" value="1"/>
</dbReference>
<dbReference type="EMBL" id="CAFBPN010000103">
    <property type="protein sequence ID" value="CAB5028771.1"/>
    <property type="molecule type" value="Genomic_DNA"/>
</dbReference>
<name>A0A6J7RJ33_9ZZZZ</name>
<dbReference type="SUPFAM" id="SSF52172">
    <property type="entry name" value="CheY-like"/>
    <property type="match status" value="1"/>
</dbReference>
<evidence type="ECO:0000256" key="5">
    <source>
        <dbReference type="ARBA" id="ARBA00023015"/>
    </source>
</evidence>
<dbReference type="Pfam" id="PF00486">
    <property type="entry name" value="Trans_reg_C"/>
    <property type="match status" value="1"/>
</dbReference>
<evidence type="ECO:0000256" key="4">
    <source>
        <dbReference type="ARBA" id="ARBA00023012"/>
    </source>
</evidence>
<keyword evidence="3" id="KW-0597">Phosphoprotein</keyword>
<dbReference type="SUPFAM" id="SSF46894">
    <property type="entry name" value="C-terminal effector domain of the bipartite response regulators"/>
    <property type="match status" value="1"/>
</dbReference>
<evidence type="ECO:0000256" key="1">
    <source>
        <dbReference type="ARBA" id="ARBA00004496"/>
    </source>
</evidence>
<keyword evidence="7" id="KW-0804">Transcription</keyword>
<dbReference type="GO" id="GO:0000156">
    <property type="term" value="F:phosphorelay response regulator activity"/>
    <property type="evidence" value="ECO:0007669"/>
    <property type="project" value="TreeGrafter"/>
</dbReference>
<evidence type="ECO:0000259" key="9">
    <source>
        <dbReference type="PROSITE" id="PS51755"/>
    </source>
</evidence>
<keyword evidence="4" id="KW-0902">Two-component regulatory system</keyword>
<dbReference type="InterPro" id="IPR011006">
    <property type="entry name" value="CheY-like_superfamily"/>
</dbReference>
<dbReference type="Gene3D" id="1.10.10.10">
    <property type="entry name" value="Winged helix-like DNA-binding domain superfamily/Winged helix DNA-binding domain"/>
    <property type="match status" value="1"/>
</dbReference>
<protein>
    <submittedName>
        <fullName evidence="10">Unannotated protein</fullName>
    </submittedName>
</protein>
<gene>
    <name evidence="10" type="ORF">UFOPK4098_01349</name>
</gene>
<dbReference type="AlphaFoldDB" id="A0A6J7RJ33"/>
<organism evidence="10">
    <name type="scientific">freshwater metagenome</name>
    <dbReference type="NCBI Taxonomy" id="449393"/>
    <lineage>
        <taxon>unclassified sequences</taxon>
        <taxon>metagenomes</taxon>
        <taxon>ecological metagenomes</taxon>
    </lineage>
</organism>
<dbReference type="PROSITE" id="PS50110">
    <property type="entry name" value="RESPONSE_REGULATORY"/>
    <property type="match status" value="1"/>
</dbReference>
<comment type="subcellular location">
    <subcellularLocation>
        <location evidence="1">Cytoplasm</location>
    </subcellularLocation>
</comment>
<keyword evidence="6" id="KW-0238">DNA-binding</keyword>
<dbReference type="FunFam" id="3.40.50.2300:FF:000021">
    <property type="entry name" value="Two-component system response regulator KdpE"/>
    <property type="match status" value="1"/>
</dbReference>
<evidence type="ECO:0000313" key="10">
    <source>
        <dbReference type="EMBL" id="CAB5028771.1"/>
    </source>
</evidence>
<dbReference type="PANTHER" id="PTHR48111">
    <property type="entry name" value="REGULATOR OF RPOS"/>
    <property type="match status" value="1"/>
</dbReference>
<evidence type="ECO:0000256" key="6">
    <source>
        <dbReference type="ARBA" id="ARBA00023125"/>
    </source>
</evidence>
<dbReference type="InterPro" id="IPR036388">
    <property type="entry name" value="WH-like_DNA-bd_sf"/>
</dbReference>
<dbReference type="CDD" id="cd00383">
    <property type="entry name" value="trans_reg_C"/>
    <property type="match status" value="1"/>
</dbReference>
<sequence length="228" mass="25691">MTRILVVDDEPHLRRTLGANLRARGYTVDLAASGERALEYAASHKPDAVILDLGLPGMSGMDVIRGLRHWTSVPIIVLSARDAEFDKVGALDAGADDYVAKPFGMGELLARLRASLRRPTPNEESPEVVTPHFTIDLSHNKVRNETGEVRLTPTEWHLVEILVRNAGRLVTSNELLQSVWGPEYGHETNYLRVHFAHIRRKLEPEPSRPRYFHTEQGMGYRFEPIEPC</sequence>